<accession>A0A072P8J4</accession>
<keyword evidence="7" id="KW-1185">Reference proteome</keyword>
<keyword evidence="3" id="KW-0285">Flavoprotein</keyword>
<reference evidence="6 7" key="1">
    <citation type="submission" date="2013-03" db="EMBL/GenBank/DDBJ databases">
        <title>The Genome Sequence of Exophiala aquamarina CBS 119918.</title>
        <authorList>
            <consortium name="The Broad Institute Genomics Platform"/>
            <person name="Cuomo C."/>
            <person name="de Hoog S."/>
            <person name="Gorbushina A."/>
            <person name="Walker B."/>
            <person name="Young S.K."/>
            <person name="Zeng Q."/>
            <person name="Gargeya S."/>
            <person name="Fitzgerald M."/>
            <person name="Haas B."/>
            <person name="Abouelleil A."/>
            <person name="Allen A.W."/>
            <person name="Alvarado L."/>
            <person name="Arachchi H.M."/>
            <person name="Berlin A.M."/>
            <person name="Chapman S.B."/>
            <person name="Gainer-Dewar J."/>
            <person name="Goldberg J."/>
            <person name="Griggs A."/>
            <person name="Gujja S."/>
            <person name="Hansen M."/>
            <person name="Howarth C."/>
            <person name="Imamovic A."/>
            <person name="Ireland A."/>
            <person name="Larimer J."/>
            <person name="McCowan C."/>
            <person name="Murphy C."/>
            <person name="Pearson M."/>
            <person name="Poon T.W."/>
            <person name="Priest M."/>
            <person name="Roberts A."/>
            <person name="Saif S."/>
            <person name="Shea T."/>
            <person name="Sisk P."/>
            <person name="Sykes S."/>
            <person name="Wortman J."/>
            <person name="Nusbaum C."/>
            <person name="Birren B."/>
        </authorList>
    </citation>
    <scope>NUCLEOTIDE SEQUENCE [LARGE SCALE GENOMIC DNA]</scope>
    <source>
        <strain evidence="6 7">CBS 119918</strain>
    </source>
</reference>
<dbReference type="GO" id="GO:0050660">
    <property type="term" value="F:flavin adenine dinucleotide binding"/>
    <property type="evidence" value="ECO:0007669"/>
    <property type="project" value="InterPro"/>
</dbReference>
<dbReference type="GeneID" id="25282913"/>
<dbReference type="AlphaFoldDB" id="A0A072P8J4"/>
<dbReference type="Proteomes" id="UP000027920">
    <property type="component" value="Unassembled WGS sequence"/>
</dbReference>
<comment type="caution">
    <text evidence="6">The sequence shown here is derived from an EMBL/GenBank/DDBJ whole genome shotgun (WGS) entry which is preliminary data.</text>
</comment>
<evidence type="ECO:0000256" key="3">
    <source>
        <dbReference type="ARBA" id="ARBA00022630"/>
    </source>
</evidence>
<keyword evidence="5" id="KW-0560">Oxidoreductase</keyword>
<evidence type="ECO:0000256" key="4">
    <source>
        <dbReference type="ARBA" id="ARBA00022827"/>
    </source>
</evidence>
<evidence type="ECO:0000313" key="6">
    <source>
        <dbReference type="EMBL" id="KEF56419.1"/>
    </source>
</evidence>
<dbReference type="RefSeq" id="XP_013259009.1">
    <property type="nucleotide sequence ID" value="XM_013403555.1"/>
</dbReference>
<proteinExistence type="inferred from homology"/>
<evidence type="ECO:0000256" key="2">
    <source>
        <dbReference type="ARBA" id="ARBA00010139"/>
    </source>
</evidence>
<comment type="similarity">
    <text evidence="2">Belongs to the FAD-binding monooxygenase family.</text>
</comment>
<dbReference type="PRINTS" id="PR00368">
    <property type="entry name" value="FADPNR"/>
</dbReference>
<dbReference type="GO" id="GO:0004499">
    <property type="term" value="F:N,N-dimethylaniline monooxygenase activity"/>
    <property type="evidence" value="ECO:0007669"/>
    <property type="project" value="InterPro"/>
</dbReference>
<dbReference type="InterPro" id="IPR036188">
    <property type="entry name" value="FAD/NAD-bd_sf"/>
</dbReference>
<comment type="cofactor">
    <cofactor evidence="1">
        <name>FAD</name>
        <dbReference type="ChEBI" id="CHEBI:57692"/>
    </cofactor>
</comment>
<dbReference type="InterPro" id="IPR020946">
    <property type="entry name" value="Flavin_mOase-like"/>
</dbReference>
<evidence type="ECO:0000256" key="1">
    <source>
        <dbReference type="ARBA" id="ARBA00001974"/>
    </source>
</evidence>
<organism evidence="6 7">
    <name type="scientific">Exophiala aquamarina CBS 119918</name>
    <dbReference type="NCBI Taxonomy" id="1182545"/>
    <lineage>
        <taxon>Eukaryota</taxon>
        <taxon>Fungi</taxon>
        <taxon>Dikarya</taxon>
        <taxon>Ascomycota</taxon>
        <taxon>Pezizomycotina</taxon>
        <taxon>Eurotiomycetes</taxon>
        <taxon>Chaetothyriomycetidae</taxon>
        <taxon>Chaetothyriales</taxon>
        <taxon>Herpotrichiellaceae</taxon>
        <taxon>Exophiala</taxon>
    </lineage>
</organism>
<name>A0A072P8J4_9EURO</name>
<dbReference type="PANTHER" id="PTHR42877">
    <property type="entry name" value="L-ORNITHINE N(5)-MONOOXYGENASE-RELATED"/>
    <property type="match status" value="1"/>
</dbReference>
<dbReference type="Gene3D" id="3.50.50.60">
    <property type="entry name" value="FAD/NAD(P)-binding domain"/>
    <property type="match status" value="2"/>
</dbReference>
<evidence type="ECO:0000256" key="5">
    <source>
        <dbReference type="ARBA" id="ARBA00023002"/>
    </source>
</evidence>
<dbReference type="OrthoDB" id="74360at2759"/>
<dbReference type="EMBL" id="AMGV01000006">
    <property type="protein sequence ID" value="KEF56419.1"/>
    <property type="molecule type" value="Genomic_DNA"/>
</dbReference>
<protein>
    <recommendedName>
        <fullName evidence="8">Cyclohexanone monooxygenase</fullName>
    </recommendedName>
</protein>
<evidence type="ECO:0000313" key="7">
    <source>
        <dbReference type="Proteomes" id="UP000027920"/>
    </source>
</evidence>
<evidence type="ECO:0008006" key="8">
    <source>
        <dbReference type="Google" id="ProtNLM"/>
    </source>
</evidence>
<dbReference type="InterPro" id="IPR051209">
    <property type="entry name" value="FAD-bind_Monooxygenase_sf"/>
</dbReference>
<dbReference type="Pfam" id="PF00743">
    <property type="entry name" value="FMO-like"/>
    <property type="match status" value="1"/>
</dbReference>
<sequence length="561" mass="62820">MNGTQDQYVHRSIDSPHGLKVIVVGAGISGILNAIKLPRLVEKLDLVIYEENGGLGGTWLENRYPGIACDIPAHMYQLSWDSNVAWSHYYASGHEILDYWRRVAQKYDVEKYMKFSSRVKEARWVAREAQWVVTIEDVATGQVVQDRSDALITAYGALNSWDWPQIPGLAKFKGSLMHSAKWDESFDLDGKTVAVIGAGSSGIQIVPSIQPKVRRIDHYVRGRTWIASPMASQELERRGVREGNFTYPLEEIAKWKSDPQAYLSYRKQIETFAQSGHEITLRGSQAQAIARAHFTNLMTERLCKKPELLPHFLPSFSPLCRRLTPGPGYLEALTEENVEVVVSPISKVNETGIVTSDGKQRDVDAIVCATGFNATFANIVPIYGVNGKQLFDRPDGTRPRTANYLSIGVDGFPNMFIILGPNSAVGAGNLLMIMERAVDYTARALRKMQLENILTMQPSVHAVNNFTKFVDVHHHRTVYGEDCTSWYKADGRVTALWPGSSLHAIKALENPRWEDFTYVYRDENETGWLGDGSTLADWNPEGDKSYYLTSAELITDAPKSV</sequence>
<dbReference type="HOGENOM" id="CLU_006937_6_1_1"/>
<dbReference type="GO" id="GO:0050661">
    <property type="term" value="F:NADP binding"/>
    <property type="evidence" value="ECO:0007669"/>
    <property type="project" value="InterPro"/>
</dbReference>
<keyword evidence="4" id="KW-0274">FAD</keyword>
<dbReference type="SUPFAM" id="SSF51905">
    <property type="entry name" value="FAD/NAD(P)-binding domain"/>
    <property type="match status" value="1"/>
</dbReference>
<dbReference type="VEuPathDB" id="FungiDB:A1O9_08000"/>
<dbReference type="PANTHER" id="PTHR42877:SF7">
    <property type="entry name" value="FLAVIN-BINDING MONOOXYGENASE-RELATED"/>
    <property type="match status" value="1"/>
</dbReference>
<gene>
    <name evidence="6" type="ORF">A1O9_08000</name>
</gene>